<dbReference type="GO" id="GO:0045493">
    <property type="term" value="P:xylan catabolic process"/>
    <property type="evidence" value="ECO:0007669"/>
    <property type="project" value="UniProtKB-KW"/>
</dbReference>
<accession>A0A2U1ATI8</accession>
<evidence type="ECO:0000313" key="10">
    <source>
        <dbReference type="Proteomes" id="UP000245466"/>
    </source>
</evidence>
<keyword evidence="6" id="KW-0119">Carbohydrate metabolism</keyword>
<dbReference type="GO" id="GO:0005576">
    <property type="term" value="C:extracellular region"/>
    <property type="evidence" value="ECO:0007669"/>
    <property type="project" value="UniProtKB-SubCell"/>
</dbReference>
<evidence type="ECO:0000256" key="8">
    <source>
        <dbReference type="SAM" id="SignalP"/>
    </source>
</evidence>
<name>A0A2U1ATI8_9BACT</name>
<feature type="chain" id="PRO_5015693125" evidence="8">
    <location>
        <begin position="20"/>
        <end position="292"/>
    </location>
</feature>
<reference evidence="9 10" key="1">
    <citation type="submission" date="2018-04" db="EMBL/GenBank/DDBJ databases">
        <title>Genomic Encyclopedia of Type Strains, Phase IV (KMG-IV): sequencing the most valuable type-strain genomes for metagenomic binning, comparative biology and taxonomic classification.</title>
        <authorList>
            <person name="Goeker M."/>
        </authorList>
    </citation>
    <scope>NUCLEOTIDE SEQUENCE [LARGE SCALE GENOMIC DNA]</scope>
    <source>
        <strain evidence="9 10">DSM 100231</strain>
    </source>
</reference>
<evidence type="ECO:0000256" key="1">
    <source>
        <dbReference type="ARBA" id="ARBA00004613"/>
    </source>
</evidence>
<evidence type="ECO:0000256" key="4">
    <source>
        <dbReference type="ARBA" id="ARBA00022729"/>
    </source>
</evidence>
<comment type="subcellular location">
    <subcellularLocation>
        <location evidence="1">Secreted</location>
    </subcellularLocation>
</comment>
<dbReference type="RefSeq" id="WP_116544237.1">
    <property type="nucleotide sequence ID" value="NZ_QEKI01000010.1"/>
</dbReference>
<keyword evidence="10" id="KW-1185">Reference proteome</keyword>
<evidence type="ECO:0000256" key="7">
    <source>
        <dbReference type="ARBA" id="ARBA00023326"/>
    </source>
</evidence>
<dbReference type="Proteomes" id="UP000245466">
    <property type="component" value="Unassembled WGS sequence"/>
</dbReference>
<dbReference type="OrthoDB" id="9764953at2"/>
<evidence type="ECO:0000256" key="2">
    <source>
        <dbReference type="ARBA" id="ARBA00022525"/>
    </source>
</evidence>
<dbReference type="SUPFAM" id="SSF53474">
    <property type="entry name" value="alpha/beta-Hydrolases"/>
    <property type="match status" value="1"/>
</dbReference>
<protein>
    <submittedName>
        <fullName evidence="9">Poly(3-hydroxybutyrate) depolymerase</fullName>
    </submittedName>
</protein>
<dbReference type="PANTHER" id="PTHR38050:SF2">
    <property type="entry name" value="FERULOYL ESTERASE C-RELATED"/>
    <property type="match status" value="1"/>
</dbReference>
<dbReference type="Pfam" id="PF00756">
    <property type="entry name" value="Esterase"/>
    <property type="match status" value="1"/>
</dbReference>
<evidence type="ECO:0000256" key="3">
    <source>
        <dbReference type="ARBA" id="ARBA00022651"/>
    </source>
</evidence>
<dbReference type="InterPro" id="IPR029058">
    <property type="entry name" value="AB_hydrolase_fold"/>
</dbReference>
<gene>
    <name evidence="9" type="ORF">C8E01_110109</name>
</gene>
<dbReference type="PANTHER" id="PTHR38050">
    <property type="match status" value="1"/>
</dbReference>
<proteinExistence type="predicted"/>
<evidence type="ECO:0000313" key="9">
    <source>
        <dbReference type="EMBL" id="PVY39720.1"/>
    </source>
</evidence>
<evidence type="ECO:0000256" key="5">
    <source>
        <dbReference type="ARBA" id="ARBA00022801"/>
    </source>
</evidence>
<organism evidence="9 10">
    <name type="scientific">Pontibacter virosus</name>
    <dbReference type="NCBI Taxonomy" id="1765052"/>
    <lineage>
        <taxon>Bacteria</taxon>
        <taxon>Pseudomonadati</taxon>
        <taxon>Bacteroidota</taxon>
        <taxon>Cytophagia</taxon>
        <taxon>Cytophagales</taxon>
        <taxon>Hymenobacteraceae</taxon>
        <taxon>Pontibacter</taxon>
    </lineage>
</organism>
<keyword evidence="4 8" id="KW-0732">Signal</keyword>
<comment type="caution">
    <text evidence="9">The sequence shown here is derived from an EMBL/GenBank/DDBJ whole genome shotgun (WGS) entry which is preliminary data.</text>
</comment>
<dbReference type="EMBL" id="QEKI01000010">
    <property type="protein sequence ID" value="PVY39720.1"/>
    <property type="molecule type" value="Genomic_DNA"/>
</dbReference>
<evidence type="ECO:0000256" key="6">
    <source>
        <dbReference type="ARBA" id="ARBA00023277"/>
    </source>
</evidence>
<dbReference type="GO" id="GO:0030600">
    <property type="term" value="F:feruloyl esterase activity"/>
    <property type="evidence" value="ECO:0007669"/>
    <property type="project" value="InterPro"/>
</dbReference>
<feature type="signal peptide" evidence="8">
    <location>
        <begin position="1"/>
        <end position="19"/>
    </location>
</feature>
<dbReference type="AlphaFoldDB" id="A0A2U1ATI8"/>
<sequence length="292" mass="32208">MLKILFTAALLLAAITVSAQLKPFEFEGTKRKYLLYLPASYAANPAQAFPVVFHFHGGGMTVAEQMLYTRMNDAADKHNFIVVYPSGIKQDWNVGFEMSHQHGTNDVGFVRALLDSLKQSYRIDDKAIFATGLSRGGFFCHRLAAEMPNDFAAIASIGGPLPDSVKFYHRTDKRISVLQVHGTADEVVKYDGKANAYASAPATYSYWLAHNGLAGQRESKKMLNANKKDSTSVTVQEVSDKGITVSLVTVENGGHTWPGSAPFNIGYPLGHTTADIDINEMMWSFFSKNRKR</sequence>
<keyword evidence="3" id="KW-0858">Xylan degradation</keyword>
<dbReference type="InterPro" id="IPR043595">
    <property type="entry name" value="FaeB/C/D"/>
</dbReference>
<dbReference type="Gene3D" id="3.40.50.1820">
    <property type="entry name" value="alpha/beta hydrolase"/>
    <property type="match status" value="1"/>
</dbReference>
<keyword evidence="7" id="KW-0624">Polysaccharide degradation</keyword>
<keyword evidence="5" id="KW-0378">Hydrolase</keyword>
<dbReference type="InterPro" id="IPR000801">
    <property type="entry name" value="Esterase-like"/>
</dbReference>
<keyword evidence="2" id="KW-0964">Secreted</keyword>